<dbReference type="InterPro" id="IPR015424">
    <property type="entry name" value="PyrdxlP-dep_Trfase"/>
</dbReference>
<dbReference type="PANTHER" id="PTHR11808">
    <property type="entry name" value="TRANS-SULFURATION ENZYME FAMILY MEMBER"/>
    <property type="match status" value="1"/>
</dbReference>
<dbReference type="GO" id="GO:0030170">
    <property type="term" value="F:pyridoxal phosphate binding"/>
    <property type="evidence" value="ECO:0007669"/>
    <property type="project" value="InterPro"/>
</dbReference>
<dbReference type="InterPro" id="IPR015421">
    <property type="entry name" value="PyrdxlP-dep_Trfase_major"/>
</dbReference>
<dbReference type="InterPro" id="IPR015422">
    <property type="entry name" value="PyrdxlP-dep_Trfase_small"/>
</dbReference>
<evidence type="ECO:0000256" key="4">
    <source>
        <dbReference type="RuleBase" id="RU362118"/>
    </source>
</evidence>
<dbReference type="Pfam" id="PF01053">
    <property type="entry name" value="Cys_Met_Meta_PP"/>
    <property type="match status" value="1"/>
</dbReference>
<evidence type="ECO:0000256" key="1">
    <source>
        <dbReference type="ARBA" id="ARBA00001933"/>
    </source>
</evidence>
<evidence type="ECO:0000256" key="3">
    <source>
        <dbReference type="PIRSR" id="PIRSR001434-2"/>
    </source>
</evidence>
<sequence>MSYNELTLIRKNIRIIMAKFSTILIHEGKQLDKANNAIFPTITTASSFIQQNVDINGEYSYSRIKNPTRYAYETLLADIEKGIYATATASGVAATLLVLNLLPKNSHIIAMRGVYGGTYRIFEKLIKETSGHKVDYIDLNNLQLVKEHLHNNTRLIWIESPTNPLLELVDIGKICQLAKENNILTCVDNTFATAWNQKPLVLGADIVMLSSSKYIGGHSDLIGGAVITNQSTIADKIDVLKTTIGAIASPFDAYLALRGLKTLDLRMTRQCANALAIAEFLNNHRNIKNIYYPGLPDNPQYSICQTQMKTGGAVVTININGNRENVKNIIDKLQYFVLAESLGGVESMVNHSATMSHSAMTEEERVKMGIYDTTLRLSVGIEDIDDLLNDLEQALNF</sequence>
<dbReference type="GO" id="GO:0003962">
    <property type="term" value="F:cystathionine gamma-synthase activity"/>
    <property type="evidence" value="ECO:0007669"/>
    <property type="project" value="TreeGrafter"/>
</dbReference>
<name>D2TZ51_9GAMM</name>
<dbReference type="PANTHER" id="PTHR11808:SF75">
    <property type="entry name" value="CYSTATHIONINE GAMMA-SYNTHASE"/>
    <property type="match status" value="1"/>
</dbReference>
<dbReference type="FunFam" id="3.40.640.10:FF:000046">
    <property type="entry name" value="Cystathionine gamma-lyase"/>
    <property type="match status" value="1"/>
</dbReference>
<gene>
    <name evidence="5" type="primary">metB</name>
    <name evidence="5" type="ORF">ARN_14470</name>
</gene>
<keyword evidence="2 3" id="KW-0663">Pyridoxal phosphate</keyword>
<organism evidence="5">
    <name type="scientific">Arsenophonus nasoniae</name>
    <name type="common">son-killer infecting Nasonia vitripennis</name>
    <dbReference type="NCBI Taxonomy" id="638"/>
    <lineage>
        <taxon>Bacteria</taxon>
        <taxon>Pseudomonadati</taxon>
        <taxon>Pseudomonadota</taxon>
        <taxon>Gammaproteobacteria</taxon>
        <taxon>Enterobacterales</taxon>
        <taxon>Morganellaceae</taxon>
        <taxon>Arsenophonus</taxon>
    </lineage>
</organism>
<dbReference type="SUPFAM" id="SSF53383">
    <property type="entry name" value="PLP-dependent transferases"/>
    <property type="match status" value="1"/>
</dbReference>
<feature type="modified residue" description="N6-(pyridoxal phosphate)lysine" evidence="3">
    <location>
        <position position="213"/>
    </location>
</feature>
<protein>
    <submittedName>
        <fullName evidence="5">Methionine gamma-lyase</fullName>
    </submittedName>
</protein>
<comment type="similarity">
    <text evidence="4">Belongs to the trans-sulfuration enzymes family.</text>
</comment>
<dbReference type="Gene3D" id="3.90.1150.10">
    <property type="entry name" value="Aspartate Aminotransferase, domain 1"/>
    <property type="match status" value="1"/>
</dbReference>
<dbReference type="EMBL" id="FN545188">
    <property type="protein sequence ID" value="CBA72827.1"/>
    <property type="molecule type" value="Genomic_DNA"/>
</dbReference>
<dbReference type="AlphaFoldDB" id="D2TZ51"/>
<dbReference type="PIRSF" id="PIRSF001434">
    <property type="entry name" value="CGS"/>
    <property type="match status" value="1"/>
</dbReference>
<dbReference type="FunFam" id="3.90.1150.10:FF:000033">
    <property type="entry name" value="Cystathionine gamma-synthase"/>
    <property type="match status" value="1"/>
</dbReference>
<dbReference type="GO" id="GO:0009086">
    <property type="term" value="P:methionine biosynthetic process"/>
    <property type="evidence" value="ECO:0007669"/>
    <property type="project" value="UniProtKB-ARBA"/>
</dbReference>
<evidence type="ECO:0000313" key="5">
    <source>
        <dbReference type="EMBL" id="CBA72827.1"/>
    </source>
</evidence>
<dbReference type="GO" id="GO:0005737">
    <property type="term" value="C:cytoplasm"/>
    <property type="evidence" value="ECO:0007669"/>
    <property type="project" value="TreeGrafter"/>
</dbReference>
<evidence type="ECO:0000256" key="2">
    <source>
        <dbReference type="ARBA" id="ARBA00022898"/>
    </source>
</evidence>
<dbReference type="GO" id="GO:0019343">
    <property type="term" value="P:cysteine biosynthetic process via cystathionine"/>
    <property type="evidence" value="ECO:0007669"/>
    <property type="project" value="TreeGrafter"/>
</dbReference>
<dbReference type="Gene3D" id="3.40.640.10">
    <property type="entry name" value="Type I PLP-dependent aspartate aminotransferase-like (Major domain)"/>
    <property type="match status" value="1"/>
</dbReference>
<dbReference type="GO" id="GO:0019346">
    <property type="term" value="P:transsulfuration"/>
    <property type="evidence" value="ECO:0007669"/>
    <property type="project" value="InterPro"/>
</dbReference>
<dbReference type="GO" id="GO:0004123">
    <property type="term" value="F:cystathionine gamma-lyase activity"/>
    <property type="evidence" value="ECO:0007669"/>
    <property type="project" value="TreeGrafter"/>
</dbReference>
<dbReference type="InterPro" id="IPR000277">
    <property type="entry name" value="Cys/Met-Metab_PyrdxlP-dep_enz"/>
</dbReference>
<dbReference type="CDD" id="cd00614">
    <property type="entry name" value="CGS_like"/>
    <property type="match status" value="1"/>
</dbReference>
<reference evidence="5" key="1">
    <citation type="journal article" date="2010" name="Insect Mol. Biol.">
        <title>The draft genome sequence of Arsenophonus nasoniae, son-killer bacterium of Nasonia vitripennis, reveals genes associated with virulence and symbiosis.</title>
        <authorList>
            <person name="Wilkes T."/>
            <person name="Darby A.C."/>
            <person name="Choi J."/>
            <person name="Colborne J.K."/>
            <person name="Werren J.H."/>
            <person name="Hurst G.D.D."/>
        </authorList>
    </citation>
    <scope>NUCLEOTIDE SEQUENCE</scope>
</reference>
<accession>D2TZ51</accession>
<proteinExistence type="inferred from homology"/>
<keyword evidence="5" id="KW-0456">Lyase</keyword>
<comment type="cofactor">
    <cofactor evidence="1 4">
        <name>pyridoxal 5'-phosphate</name>
        <dbReference type="ChEBI" id="CHEBI:597326"/>
    </cofactor>
</comment>